<feature type="region of interest" description="Disordered" evidence="1">
    <location>
        <begin position="402"/>
        <end position="427"/>
    </location>
</feature>
<feature type="compositionally biased region" description="Polar residues" evidence="1">
    <location>
        <begin position="287"/>
        <end position="297"/>
    </location>
</feature>
<feature type="region of interest" description="Disordered" evidence="1">
    <location>
        <begin position="689"/>
        <end position="753"/>
    </location>
</feature>
<feature type="compositionally biased region" description="Basic and acidic residues" evidence="1">
    <location>
        <begin position="225"/>
        <end position="249"/>
    </location>
</feature>
<evidence type="ECO:0000313" key="2">
    <source>
        <dbReference type="EMBL" id="KZP17939.1"/>
    </source>
</evidence>
<accession>A0A166GKY8</accession>
<evidence type="ECO:0000256" key="1">
    <source>
        <dbReference type="SAM" id="MobiDB-lite"/>
    </source>
</evidence>
<feature type="compositionally biased region" description="Basic and acidic residues" evidence="1">
    <location>
        <begin position="697"/>
        <end position="707"/>
    </location>
</feature>
<feature type="compositionally biased region" description="Low complexity" evidence="1">
    <location>
        <begin position="309"/>
        <end position="321"/>
    </location>
</feature>
<feature type="region of interest" description="Disordered" evidence="1">
    <location>
        <begin position="621"/>
        <end position="640"/>
    </location>
</feature>
<reference evidence="2 3" key="1">
    <citation type="journal article" date="2016" name="Mol. Biol. Evol.">
        <title>Comparative Genomics of Early-Diverging Mushroom-Forming Fungi Provides Insights into the Origins of Lignocellulose Decay Capabilities.</title>
        <authorList>
            <person name="Nagy L.G."/>
            <person name="Riley R."/>
            <person name="Tritt A."/>
            <person name="Adam C."/>
            <person name="Daum C."/>
            <person name="Floudas D."/>
            <person name="Sun H."/>
            <person name="Yadav J.S."/>
            <person name="Pangilinan J."/>
            <person name="Larsson K.H."/>
            <person name="Matsuura K."/>
            <person name="Barry K."/>
            <person name="Labutti K."/>
            <person name="Kuo R."/>
            <person name="Ohm R.A."/>
            <person name="Bhattacharya S.S."/>
            <person name="Shirouzu T."/>
            <person name="Yoshinaga Y."/>
            <person name="Martin F.M."/>
            <person name="Grigoriev I.V."/>
            <person name="Hibbett D.S."/>
        </authorList>
    </citation>
    <scope>NUCLEOTIDE SEQUENCE [LARGE SCALE GENOMIC DNA]</scope>
    <source>
        <strain evidence="2 3">CBS 109695</strain>
    </source>
</reference>
<organism evidence="2 3">
    <name type="scientific">Athelia psychrophila</name>
    <dbReference type="NCBI Taxonomy" id="1759441"/>
    <lineage>
        <taxon>Eukaryota</taxon>
        <taxon>Fungi</taxon>
        <taxon>Dikarya</taxon>
        <taxon>Basidiomycota</taxon>
        <taxon>Agaricomycotina</taxon>
        <taxon>Agaricomycetes</taxon>
        <taxon>Agaricomycetidae</taxon>
        <taxon>Atheliales</taxon>
        <taxon>Atheliaceae</taxon>
        <taxon>Athelia</taxon>
    </lineage>
</organism>
<keyword evidence="3" id="KW-1185">Reference proteome</keyword>
<name>A0A166GKY8_9AGAM</name>
<feature type="region of interest" description="Disordered" evidence="1">
    <location>
        <begin position="646"/>
        <end position="673"/>
    </location>
</feature>
<protein>
    <submittedName>
        <fullName evidence="2">Uncharacterized protein</fullName>
    </submittedName>
</protein>
<gene>
    <name evidence="2" type="ORF">FIBSPDRAFT_829839</name>
</gene>
<proteinExistence type="predicted"/>
<feature type="compositionally biased region" description="Acidic residues" evidence="1">
    <location>
        <begin position="708"/>
        <end position="721"/>
    </location>
</feature>
<feature type="compositionally biased region" description="Low complexity" evidence="1">
    <location>
        <begin position="85"/>
        <end position="103"/>
    </location>
</feature>
<sequence>MSGVGTGSGELAEVLLRSSTPGPNEKVLGFLEGLPDIRAMSPHSRPPSEIGSMIQSTLSNQPRRRPSDWDPTSPKVTGAPHLYAPSPRNGNGNGSVPPSNLGGVQERDEDADSNVQDGLRSELGSMQGREPGPNDAPGPHYESYGSSFGNMGPLPRDSVQPPPWTTWNPPNANNGEQVMSMLSGAGATRIPLPESVVSPSEHRLGVNVDPSEGKARSKAPSKASKRSESGAKDDDRATQVSRADNESPKPPRSRAGSRATKPGDDVKSHISRQTKGTEYPPLPMSPQGDTNVWSPASQPAKLPSRKAYSKAPSISPSDSPSNIKHFKKAPKIKTIQSEDGGTASVAAAEKRNAARSPGPASAVLSSHQSRPFSPYRHAATTENMFALAADNVGLMSPAKSLKPVSIPSTPKRSVAGDEADITPTPSRVMSPLLDMDDREAALVRDAIQSRRTSYAAPPSNLEPDVVDSHFHDMDLCILLHQMDDFQTHEVVKKALRKAVRQRVKKLGMKYDNDSIQQYRKSFHDHDPQVHMQEGYEPTIPKDMPDWAKVLMNGMNMVHERFDGLDHQIQRLKPPKRAFDEQSQFTDGDAYTQATPRTQTVNINTQPTGGESMFPVEETEIVMQSQQGTSEHDGDYDEQDEGYGQQLATNRTGDTRSRGPMSDLMSEGRDDSPGQQYLEEELYKLRIKPGGSQAATHKTWELGEVPREEQEEYEEEEQDGELTESGMPEIPDSGYTDHRATSPPLPPIPHDDQSDVVNTPQAQNKMLVANYYGEQENYVPPWQRVHQRLLSWAIVWPMNEIEHALNSTTRGQQVDEIALSIWSVQSYKRYVRSKMTESPGGRPDRLFVPPNMADAISTAVFNGRHGDACGMLRDLWGPFGLDGAPRLIIVLAKHRSDSNHWVVHRFSLPEGALTTYDSYPERTLPDGRPLGWWFAIRVAWPGAVTQSPDHLLQKMVRLHRPMQLGIDNSVAAAGIWRNILMGSRAERSLDLERLRDLINTEVKNLRQRKLQGKLSLSTPAKPNDITWEEG</sequence>
<dbReference type="EMBL" id="KV417577">
    <property type="protein sequence ID" value="KZP17939.1"/>
    <property type="molecule type" value="Genomic_DNA"/>
</dbReference>
<dbReference type="STRING" id="436010.A0A166GKY8"/>
<feature type="region of interest" description="Disordered" evidence="1">
    <location>
        <begin position="35"/>
        <end position="371"/>
    </location>
</feature>
<evidence type="ECO:0000313" key="3">
    <source>
        <dbReference type="Proteomes" id="UP000076532"/>
    </source>
</evidence>
<dbReference type="Proteomes" id="UP000076532">
    <property type="component" value="Unassembled WGS sequence"/>
</dbReference>
<dbReference type="AlphaFoldDB" id="A0A166GKY8"/>
<dbReference type="OrthoDB" id="2562444at2759"/>